<dbReference type="AlphaFoldDB" id="B4MJK2"/>
<dbReference type="OrthoDB" id="4983at2759"/>
<dbReference type="STRING" id="7260.B4MJK2"/>
<evidence type="ECO:0000256" key="1">
    <source>
        <dbReference type="RuleBase" id="RU003860"/>
    </source>
</evidence>
<gene>
    <name evidence="3" type="primary">Dwil\GK19316</name>
    <name evidence="3" type="ORF">Dwil_GK19316</name>
</gene>
<dbReference type="GO" id="GO:0051537">
    <property type="term" value="F:2 iron, 2 sulfur cluster binding"/>
    <property type="evidence" value="ECO:0007669"/>
    <property type="project" value="InterPro"/>
</dbReference>
<dbReference type="InterPro" id="IPR002634">
    <property type="entry name" value="BolA"/>
</dbReference>
<dbReference type="PANTHER" id="PTHR12735:SF27">
    <property type="entry name" value="BOLA-LIKE PROTEIN 2"/>
    <property type="match status" value="1"/>
</dbReference>
<name>B4MJK2_DROWI</name>
<dbReference type="InParanoid" id="B4MJK2"/>
<dbReference type="GO" id="GO:0051604">
    <property type="term" value="P:protein maturation"/>
    <property type="evidence" value="ECO:0007669"/>
    <property type="project" value="InterPro"/>
</dbReference>
<feature type="region of interest" description="Disordered" evidence="2">
    <location>
        <begin position="1"/>
        <end position="29"/>
    </location>
</feature>
<reference evidence="3 4" key="1">
    <citation type="journal article" date="2007" name="Nature">
        <title>Evolution of genes and genomes on the Drosophila phylogeny.</title>
        <authorList>
            <consortium name="Drosophila 12 Genomes Consortium"/>
            <person name="Clark A.G."/>
            <person name="Eisen M.B."/>
            <person name="Smith D.R."/>
            <person name="Bergman C.M."/>
            <person name="Oliver B."/>
            <person name="Markow T.A."/>
            <person name="Kaufman T.C."/>
            <person name="Kellis M."/>
            <person name="Gelbart W."/>
            <person name="Iyer V.N."/>
            <person name="Pollard D.A."/>
            <person name="Sackton T.B."/>
            <person name="Larracuente A.M."/>
            <person name="Singh N.D."/>
            <person name="Abad J.P."/>
            <person name="Abt D.N."/>
            <person name="Adryan B."/>
            <person name="Aguade M."/>
            <person name="Akashi H."/>
            <person name="Anderson W.W."/>
            <person name="Aquadro C.F."/>
            <person name="Ardell D.H."/>
            <person name="Arguello R."/>
            <person name="Artieri C.G."/>
            <person name="Barbash D.A."/>
            <person name="Barker D."/>
            <person name="Barsanti P."/>
            <person name="Batterham P."/>
            <person name="Batzoglou S."/>
            <person name="Begun D."/>
            <person name="Bhutkar A."/>
            <person name="Blanco E."/>
            <person name="Bosak S.A."/>
            <person name="Bradley R.K."/>
            <person name="Brand A.D."/>
            <person name="Brent M.R."/>
            <person name="Brooks A.N."/>
            <person name="Brown R.H."/>
            <person name="Butlin R.K."/>
            <person name="Caggese C."/>
            <person name="Calvi B.R."/>
            <person name="Bernardo de Carvalho A."/>
            <person name="Caspi A."/>
            <person name="Castrezana S."/>
            <person name="Celniker S.E."/>
            <person name="Chang J.L."/>
            <person name="Chapple C."/>
            <person name="Chatterji S."/>
            <person name="Chinwalla A."/>
            <person name="Civetta A."/>
            <person name="Clifton S.W."/>
            <person name="Comeron J.M."/>
            <person name="Costello J.C."/>
            <person name="Coyne J.A."/>
            <person name="Daub J."/>
            <person name="David R.G."/>
            <person name="Delcher A.L."/>
            <person name="Delehaunty K."/>
            <person name="Do C.B."/>
            <person name="Ebling H."/>
            <person name="Edwards K."/>
            <person name="Eickbush T."/>
            <person name="Evans J.D."/>
            <person name="Filipski A."/>
            <person name="Findeiss S."/>
            <person name="Freyhult E."/>
            <person name="Fulton L."/>
            <person name="Fulton R."/>
            <person name="Garcia A.C."/>
            <person name="Gardiner A."/>
            <person name="Garfield D.A."/>
            <person name="Garvin B.E."/>
            <person name="Gibson G."/>
            <person name="Gilbert D."/>
            <person name="Gnerre S."/>
            <person name="Godfrey J."/>
            <person name="Good R."/>
            <person name="Gotea V."/>
            <person name="Gravely B."/>
            <person name="Greenberg A.J."/>
            <person name="Griffiths-Jones S."/>
            <person name="Gross S."/>
            <person name="Guigo R."/>
            <person name="Gustafson E.A."/>
            <person name="Haerty W."/>
            <person name="Hahn M.W."/>
            <person name="Halligan D.L."/>
            <person name="Halpern A.L."/>
            <person name="Halter G.M."/>
            <person name="Han M.V."/>
            <person name="Heger A."/>
            <person name="Hillier L."/>
            <person name="Hinrichs A.S."/>
            <person name="Holmes I."/>
            <person name="Hoskins R.A."/>
            <person name="Hubisz M.J."/>
            <person name="Hultmark D."/>
            <person name="Huntley M.A."/>
            <person name="Jaffe D.B."/>
            <person name="Jagadeeshan S."/>
            <person name="Jeck W.R."/>
            <person name="Johnson J."/>
            <person name="Jones C.D."/>
            <person name="Jordan W.C."/>
            <person name="Karpen G.H."/>
            <person name="Kataoka E."/>
            <person name="Keightley P.D."/>
            <person name="Kheradpour P."/>
            <person name="Kirkness E.F."/>
            <person name="Koerich L.B."/>
            <person name="Kristiansen K."/>
            <person name="Kudrna D."/>
            <person name="Kulathinal R.J."/>
            <person name="Kumar S."/>
            <person name="Kwok R."/>
            <person name="Lander E."/>
            <person name="Langley C.H."/>
            <person name="Lapoint R."/>
            <person name="Lazzaro B.P."/>
            <person name="Lee S.J."/>
            <person name="Levesque L."/>
            <person name="Li R."/>
            <person name="Lin C.F."/>
            <person name="Lin M.F."/>
            <person name="Lindblad-Toh K."/>
            <person name="Llopart A."/>
            <person name="Long M."/>
            <person name="Low L."/>
            <person name="Lozovsky E."/>
            <person name="Lu J."/>
            <person name="Luo M."/>
            <person name="Machado C.A."/>
            <person name="Makalowski W."/>
            <person name="Marzo M."/>
            <person name="Matsuda M."/>
            <person name="Matzkin L."/>
            <person name="McAllister B."/>
            <person name="McBride C.S."/>
            <person name="McKernan B."/>
            <person name="McKernan K."/>
            <person name="Mendez-Lago M."/>
            <person name="Minx P."/>
            <person name="Mollenhauer M.U."/>
            <person name="Montooth K."/>
            <person name="Mount S.M."/>
            <person name="Mu X."/>
            <person name="Myers E."/>
            <person name="Negre B."/>
            <person name="Newfeld S."/>
            <person name="Nielsen R."/>
            <person name="Noor M.A."/>
            <person name="O'Grady P."/>
            <person name="Pachter L."/>
            <person name="Papaceit M."/>
            <person name="Parisi M.J."/>
            <person name="Parisi M."/>
            <person name="Parts L."/>
            <person name="Pedersen J.S."/>
            <person name="Pesole G."/>
            <person name="Phillippy A.M."/>
            <person name="Ponting C.P."/>
            <person name="Pop M."/>
            <person name="Porcelli D."/>
            <person name="Powell J.R."/>
            <person name="Prohaska S."/>
            <person name="Pruitt K."/>
            <person name="Puig M."/>
            <person name="Quesneville H."/>
            <person name="Ram K.R."/>
            <person name="Rand D."/>
            <person name="Rasmussen M.D."/>
            <person name="Reed L.K."/>
            <person name="Reenan R."/>
            <person name="Reily A."/>
            <person name="Remington K.A."/>
            <person name="Rieger T.T."/>
            <person name="Ritchie M.G."/>
            <person name="Robin C."/>
            <person name="Rogers Y.H."/>
            <person name="Rohde C."/>
            <person name="Rozas J."/>
            <person name="Rubenfield M.J."/>
            <person name="Ruiz A."/>
            <person name="Russo S."/>
            <person name="Salzberg S.L."/>
            <person name="Sanchez-Gracia A."/>
            <person name="Saranga D.J."/>
            <person name="Sato H."/>
            <person name="Schaeffer S.W."/>
            <person name="Schatz M.C."/>
            <person name="Schlenke T."/>
            <person name="Schwartz R."/>
            <person name="Segarra C."/>
            <person name="Singh R.S."/>
            <person name="Sirot L."/>
            <person name="Sirota M."/>
            <person name="Sisneros N.B."/>
            <person name="Smith C.D."/>
            <person name="Smith T.F."/>
            <person name="Spieth J."/>
            <person name="Stage D.E."/>
            <person name="Stark A."/>
            <person name="Stephan W."/>
            <person name="Strausberg R.L."/>
            <person name="Strempel S."/>
            <person name="Sturgill D."/>
            <person name="Sutton G."/>
            <person name="Sutton G.G."/>
            <person name="Tao W."/>
            <person name="Teichmann S."/>
            <person name="Tobari Y.N."/>
            <person name="Tomimura Y."/>
            <person name="Tsolas J.M."/>
            <person name="Valente V.L."/>
            <person name="Venter E."/>
            <person name="Venter J.C."/>
            <person name="Vicario S."/>
            <person name="Vieira F.G."/>
            <person name="Vilella A.J."/>
            <person name="Villasante A."/>
            <person name="Walenz B."/>
            <person name="Wang J."/>
            <person name="Wasserman M."/>
            <person name="Watts T."/>
            <person name="Wilson D."/>
            <person name="Wilson R.K."/>
            <person name="Wing R.A."/>
            <person name="Wolfner M.F."/>
            <person name="Wong A."/>
            <person name="Wong G.K."/>
            <person name="Wu C.I."/>
            <person name="Wu G."/>
            <person name="Yamamoto D."/>
            <person name="Yang H.P."/>
            <person name="Yang S.P."/>
            <person name="Yorke J.A."/>
            <person name="Yoshida K."/>
            <person name="Zdobnov E."/>
            <person name="Zhang P."/>
            <person name="Zhang Y."/>
            <person name="Zimin A.V."/>
            <person name="Baldwin J."/>
            <person name="Abdouelleil A."/>
            <person name="Abdulkadir J."/>
            <person name="Abebe A."/>
            <person name="Abera B."/>
            <person name="Abreu J."/>
            <person name="Acer S.C."/>
            <person name="Aftuck L."/>
            <person name="Alexander A."/>
            <person name="An P."/>
            <person name="Anderson E."/>
            <person name="Anderson S."/>
            <person name="Arachi H."/>
            <person name="Azer M."/>
            <person name="Bachantsang P."/>
            <person name="Barry A."/>
            <person name="Bayul T."/>
            <person name="Berlin A."/>
            <person name="Bessette D."/>
            <person name="Bloom T."/>
            <person name="Blye J."/>
            <person name="Boguslavskiy L."/>
            <person name="Bonnet C."/>
            <person name="Boukhgalter B."/>
            <person name="Bourzgui I."/>
            <person name="Brown A."/>
            <person name="Cahill P."/>
            <person name="Channer S."/>
            <person name="Cheshatsang Y."/>
            <person name="Chuda L."/>
            <person name="Citroen M."/>
            <person name="Collymore A."/>
            <person name="Cooke P."/>
            <person name="Costello M."/>
            <person name="D'Aco K."/>
            <person name="Daza R."/>
            <person name="De Haan G."/>
            <person name="DeGray S."/>
            <person name="DeMaso C."/>
            <person name="Dhargay N."/>
            <person name="Dooley K."/>
            <person name="Dooley E."/>
            <person name="Doricent M."/>
            <person name="Dorje P."/>
            <person name="Dorjee K."/>
            <person name="Dupes A."/>
            <person name="Elong R."/>
            <person name="Falk J."/>
            <person name="Farina A."/>
            <person name="Faro S."/>
            <person name="Ferguson D."/>
            <person name="Fisher S."/>
            <person name="Foley C.D."/>
            <person name="Franke A."/>
            <person name="Friedrich D."/>
            <person name="Gadbois L."/>
            <person name="Gearin G."/>
            <person name="Gearin C.R."/>
            <person name="Giannoukos G."/>
            <person name="Goode T."/>
            <person name="Graham J."/>
            <person name="Grandbois E."/>
            <person name="Grewal S."/>
            <person name="Gyaltsen K."/>
            <person name="Hafez N."/>
            <person name="Hagos B."/>
            <person name="Hall J."/>
            <person name="Henson C."/>
            <person name="Hollinger A."/>
            <person name="Honan T."/>
            <person name="Huard M.D."/>
            <person name="Hughes L."/>
            <person name="Hurhula B."/>
            <person name="Husby M.E."/>
            <person name="Kamat A."/>
            <person name="Kanga B."/>
            <person name="Kashin S."/>
            <person name="Khazanovich D."/>
            <person name="Kisner P."/>
            <person name="Lance K."/>
            <person name="Lara M."/>
            <person name="Lee W."/>
            <person name="Lennon N."/>
            <person name="Letendre F."/>
            <person name="LeVine R."/>
            <person name="Lipovsky A."/>
            <person name="Liu X."/>
            <person name="Liu J."/>
            <person name="Liu S."/>
            <person name="Lokyitsang T."/>
            <person name="Lokyitsang Y."/>
            <person name="Lubonja R."/>
            <person name="Lui A."/>
            <person name="MacDonald P."/>
            <person name="Magnisalis V."/>
            <person name="Maru K."/>
            <person name="Matthews C."/>
            <person name="McCusker W."/>
            <person name="McDonough S."/>
            <person name="Mehta T."/>
            <person name="Meldrim J."/>
            <person name="Meneus L."/>
            <person name="Mihai O."/>
            <person name="Mihalev A."/>
            <person name="Mihova T."/>
            <person name="Mittelman R."/>
            <person name="Mlenga V."/>
            <person name="Montmayeur A."/>
            <person name="Mulrain L."/>
            <person name="Navidi A."/>
            <person name="Naylor J."/>
            <person name="Negash T."/>
            <person name="Nguyen T."/>
            <person name="Nguyen N."/>
            <person name="Nicol R."/>
            <person name="Norbu C."/>
            <person name="Norbu N."/>
            <person name="Novod N."/>
            <person name="O'Neill B."/>
            <person name="Osman S."/>
            <person name="Markiewicz E."/>
            <person name="Oyono O.L."/>
            <person name="Patti C."/>
            <person name="Phunkhang P."/>
            <person name="Pierre F."/>
            <person name="Priest M."/>
            <person name="Raghuraman S."/>
            <person name="Rege F."/>
            <person name="Reyes R."/>
            <person name="Rise C."/>
            <person name="Rogov P."/>
            <person name="Ross K."/>
            <person name="Ryan E."/>
            <person name="Settipalli S."/>
            <person name="Shea T."/>
            <person name="Sherpa N."/>
            <person name="Shi L."/>
            <person name="Shih D."/>
            <person name="Sparrow T."/>
            <person name="Spaulding J."/>
            <person name="Stalker J."/>
            <person name="Stange-Thomann N."/>
            <person name="Stavropoulos S."/>
            <person name="Stone C."/>
            <person name="Strader C."/>
            <person name="Tesfaye S."/>
            <person name="Thomson T."/>
            <person name="Thoulutsang Y."/>
            <person name="Thoulutsang D."/>
            <person name="Topham K."/>
            <person name="Topping I."/>
            <person name="Tsamla T."/>
            <person name="Vassiliev H."/>
            <person name="Vo A."/>
            <person name="Wangchuk T."/>
            <person name="Wangdi T."/>
            <person name="Weiand M."/>
            <person name="Wilkinson J."/>
            <person name="Wilson A."/>
            <person name="Yadav S."/>
            <person name="Young G."/>
            <person name="Yu Q."/>
            <person name="Zembek L."/>
            <person name="Zhong D."/>
            <person name="Zimmer A."/>
            <person name="Zwirko Z."/>
            <person name="Jaffe D.B."/>
            <person name="Alvarez P."/>
            <person name="Brockman W."/>
            <person name="Butler J."/>
            <person name="Chin C."/>
            <person name="Gnerre S."/>
            <person name="Grabherr M."/>
            <person name="Kleber M."/>
            <person name="Mauceli E."/>
            <person name="MacCallum I."/>
        </authorList>
    </citation>
    <scope>NUCLEOTIDE SEQUENCE [LARGE SCALE GENOMIC DNA]</scope>
    <source>
        <strain evidence="4">Tucson 14030-0811.24</strain>
    </source>
</reference>
<dbReference type="SUPFAM" id="SSF82657">
    <property type="entry name" value="BolA-like"/>
    <property type="match status" value="1"/>
</dbReference>
<proteinExistence type="inferred from homology"/>
<evidence type="ECO:0000256" key="2">
    <source>
        <dbReference type="SAM" id="MobiDB-lite"/>
    </source>
</evidence>
<dbReference type="GO" id="GO:0005829">
    <property type="term" value="C:cytosol"/>
    <property type="evidence" value="ECO:0007669"/>
    <property type="project" value="TreeGrafter"/>
</dbReference>
<evidence type="ECO:0000313" key="3">
    <source>
        <dbReference type="EMBL" id="EDW72291.2"/>
    </source>
</evidence>
<dbReference type="Proteomes" id="UP000007798">
    <property type="component" value="Unassembled WGS sequence"/>
</dbReference>
<dbReference type="eggNOG" id="KOG3348">
    <property type="taxonomic scope" value="Eukaryota"/>
</dbReference>
<sequence>MTQPNNRPGFITNSRLVPPAHTFGKKKTPKMSKYTAKYLEDKLKEQLQAQHVQVTDESDGCGGKFSVVIVSEAFKNKTLLQKHRLVNSTLAEELKEIHAFSQKSYTPEEWEKVQQQQQ</sequence>
<dbReference type="InterPro" id="IPR036065">
    <property type="entry name" value="BolA-like_sf"/>
</dbReference>
<comment type="similarity">
    <text evidence="1">Belongs to the BolA/IbaG family.</text>
</comment>
<dbReference type="EMBL" id="CH963846">
    <property type="protein sequence ID" value="EDW72291.2"/>
    <property type="molecule type" value="Genomic_DNA"/>
</dbReference>
<accession>B4MJK2</accession>
<dbReference type="PANTHER" id="PTHR12735">
    <property type="entry name" value="BOLA-LIKE PROTEIN-RELATED"/>
    <property type="match status" value="1"/>
</dbReference>
<dbReference type="GO" id="GO:0005634">
    <property type="term" value="C:nucleus"/>
    <property type="evidence" value="ECO:0007669"/>
    <property type="project" value="TreeGrafter"/>
</dbReference>
<feature type="compositionally biased region" description="Polar residues" evidence="2">
    <location>
        <begin position="1"/>
        <end position="15"/>
    </location>
</feature>
<organism evidence="3 4">
    <name type="scientific">Drosophila willistoni</name>
    <name type="common">Fruit fly</name>
    <dbReference type="NCBI Taxonomy" id="7260"/>
    <lineage>
        <taxon>Eukaryota</taxon>
        <taxon>Metazoa</taxon>
        <taxon>Ecdysozoa</taxon>
        <taxon>Arthropoda</taxon>
        <taxon>Hexapoda</taxon>
        <taxon>Insecta</taxon>
        <taxon>Pterygota</taxon>
        <taxon>Neoptera</taxon>
        <taxon>Endopterygota</taxon>
        <taxon>Diptera</taxon>
        <taxon>Brachycera</taxon>
        <taxon>Muscomorpha</taxon>
        <taxon>Ephydroidea</taxon>
        <taxon>Drosophilidae</taxon>
        <taxon>Drosophila</taxon>
        <taxon>Sophophora</taxon>
    </lineage>
</organism>
<dbReference type="Gene3D" id="3.10.20.90">
    <property type="entry name" value="Phosphatidylinositol 3-kinase Catalytic Subunit, Chain A, domain 1"/>
    <property type="match status" value="1"/>
</dbReference>
<protein>
    <recommendedName>
        <fullName evidence="5">BolA-like protein 2</fullName>
    </recommendedName>
</protein>
<keyword evidence="4" id="KW-1185">Reference proteome</keyword>
<dbReference type="HOGENOM" id="CLU_109462_4_0_1"/>
<evidence type="ECO:0008006" key="5">
    <source>
        <dbReference type="Google" id="ProtNLM"/>
    </source>
</evidence>
<dbReference type="Pfam" id="PF01722">
    <property type="entry name" value="BolA"/>
    <property type="match status" value="1"/>
</dbReference>
<evidence type="ECO:0000313" key="4">
    <source>
        <dbReference type="Proteomes" id="UP000007798"/>
    </source>
</evidence>
<dbReference type="InterPro" id="IPR045115">
    <property type="entry name" value="BOL2"/>
</dbReference>
<dbReference type="KEGG" id="dwi:6638379"/>
<dbReference type="FunCoup" id="B4MJK2">
    <property type="interactions" value="1425"/>
</dbReference>
<dbReference type="GO" id="GO:0006879">
    <property type="term" value="P:intracellular iron ion homeostasis"/>
    <property type="evidence" value="ECO:0007669"/>
    <property type="project" value="InterPro"/>
</dbReference>